<reference evidence="1 2" key="1">
    <citation type="submission" date="2024-05" db="EMBL/GenBank/DDBJ databases">
        <title>Genome sequencing and assembly of Indian major carp, Cirrhinus mrigala (Hamilton, 1822).</title>
        <authorList>
            <person name="Mohindra V."/>
            <person name="Chowdhury L.M."/>
            <person name="Lal K."/>
            <person name="Jena J.K."/>
        </authorList>
    </citation>
    <scope>NUCLEOTIDE SEQUENCE [LARGE SCALE GENOMIC DNA]</scope>
    <source>
        <strain evidence="1">CM1030</strain>
        <tissue evidence="1">Blood</tissue>
    </source>
</reference>
<evidence type="ECO:0000313" key="1">
    <source>
        <dbReference type="EMBL" id="KAL0179718.1"/>
    </source>
</evidence>
<sequence>VLVHTFLSVIASLAFEIPDELSHQLSGNVKGKVIFRQKEGNSTYLRDSGKLASYVPTMVSFELFDPRHNLRS</sequence>
<keyword evidence="2" id="KW-1185">Reference proteome</keyword>
<dbReference type="EMBL" id="JAMKFB020000012">
    <property type="protein sequence ID" value="KAL0179718.1"/>
    <property type="molecule type" value="Genomic_DNA"/>
</dbReference>
<accession>A0ABD0Q242</accession>
<organism evidence="1 2">
    <name type="scientific">Cirrhinus mrigala</name>
    <name type="common">Mrigala</name>
    <dbReference type="NCBI Taxonomy" id="683832"/>
    <lineage>
        <taxon>Eukaryota</taxon>
        <taxon>Metazoa</taxon>
        <taxon>Chordata</taxon>
        <taxon>Craniata</taxon>
        <taxon>Vertebrata</taxon>
        <taxon>Euteleostomi</taxon>
        <taxon>Actinopterygii</taxon>
        <taxon>Neopterygii</taxon>
        <taxon>Teleostei</taxon>
        <taxon>Ostariophysi</taxon>
        <taxon>Cypriniformes</taxon>
        <taxon>Cyprinidae</taxon>
        <taxon>Labeoninae</taxon>
        <taxon>Labeonini</taxon>
        <taxon>Cirrhinus</taxon>
    </lineage>
</organism>
<evidence type="ECO:0000313" key="2">
    <source>
        <dbReference type="Proteomes" id="UP001529510"/>
    </source>
</evidence>
<comment type="caution">
    <text evidence="1">The sequence shown here is derived from an EMBL/GenBank/DDBJ whole genome shotgun (WGS) entry which is preliminary data.</text>
</comment>
<dbReference type="AlphaFoldDB" id="A0ABD0Q242"/>
<dbReference type="Proteomes" id="UP001529510">
    <property type="component" value="Unassembled WGS sequence"/>
</dbReference>
<proteinExistence type="predicted"/>
<protein>
    <submittedName>
        <fullName evidence="1">Uncharacterized protein</fullName>
    </submittedName>
</protein>
<feature type="non-terminal residue" evidence="1">
    <location>
        <position position="1"/>
    </location>
</feature>
<feature type="non-terminal residue" evidence="1">
    <location>
        <position position="72"/>
    </location>
</feature>
<gene>
    <name evidence="1" type="ORF">M9458_025160</name>
</gene>
<name>A0ABD0Q242_CIRMR</name>